<dbReference type="GO" id="GO:0003964">
    <property type="term" value="F:RNA-directed DNA polymerase activity"/>
    <property type="evidence" value="ECO:0007669"/>
    <property type="project" value="UniProtKB-KW"/>
</dbReference>
<dbReference type="Pfam" id="PF00211">
    <property type="entry name" value="Guanylate_cyc"/>
    <property type="match status" value="1"/>
</dbReference>
<dbReference type="InterPro" id="IPR011645">
    <property type="entry name" value="HNOB_dom_associated"/>
</dbReference>
<evidence type="ECO:0000256" key="1">
    <source>
        <dbReference type="ARBA" id="ARBA00004496"/>
    </source>
</evidence>
<evidence type="ECO:0000313" key="18">
    <source>
        <dbReference type="EMBL" id="CAH4034985.1"/>
    </source>
</evidence>
<protein>
    <recommendedName>
        <fullName evidence="2">guanylate cyclase</fullName>
        <ecNumber evidence="2">4.6.1.2</ecNumber>
    </recommendedName>
</protein>
<dbReference type="PROSITE" id="PS00141">
    <property type="entry name" value="ASP_PROTEASE"/>
    <property type="match status" value="1"/>
</dbReference>
<keyword evidence="15" id="KW-0175">Coiled coil</keyword>
<dbReference type="InterPro" id="IPR018297">
    <property type="entry name" value="A/G_cyclase_CS"/>
</dbReference>
<dbReference type="GO" id="GO:0006508">
    <property type="term" value="P:proteolysis"/>
    <property type="evidence" value="ECO:0007669"/>
    <property type="project" value="InterPro"/>
</dbReference>
<dbReference type="CDD" id="cd00303">
    <property type="entry name" value="retropepsin_like"/>
    <property type="match status" value="1"/>
</dbReference>
<dbReference type="GO" id="GO:0004383">
    <property type="term" value="F:guanylate cyclase activity"/>
    <property type="evidence" value="ECO:0007669"/>
    <property type="project" value="UniProtKB-EC"/>
</dbReference>
<comment type="subcellular location">
    <subcellularLocation>
        <location evidence="1">Cytoplasm</location>
    </subcellularLocation>
</comment>
<dbReference type="EMBL" id="CALOZG010000042">
    <property type="protein sequence ID" value="CAH4034985.1"/>
    <property type="molecule type" value="Genomic_DNA"/>
</dbReference>
<evidence type="ECO:0000256" key="11">
    <source>
        <dbReference type="ARBA" id="ARBA00023134"/>
    </source>
</evidence>
<feature type="compositionally biased region" description="Polar residues" evidence="16">
    <location>
        <begin position="468"/>
        <end position="484"/>
    </location>
</feature>
<keyword evidence="13" id="KW-0141">cGMP biosynthesis</keyword>
<keyword evidence="8" id="KW-0255">Endonuclease</keyword>
<keyword evidence="4" id="KW-0808">Transferase</keyword>
<dbReference type="AlphaFoldDB" id="A0A9P0TNJ2"/>
<organism evidence="18 19">
    <name type="scientific">Pieris brassicae</name>
    <name type="common">White butterfly</name>
    <name type="synonym">Large white butterfly</name>
    <dbReference type="NCBI Taxonomy" id="7116"/>
    <lineage>
        <taxon>Eukaryota</taxon>
        <taxon>Metazoa</taxon>
        <taxon>Ecdysozoa</taxon>
        <taxon>Arthropoda</taxon>
        <taxon>Hexapoda</taxon>
        <taxon>Insecta</taxon>
        <taxon>Pterygota</taxon>
        <taxon>Neoptera</taxon>
        <taxon>Endopterygota</taxon>
        <taxon>Lepidoptera</taxon>
        <taxon>Glossata</taxon>
        <taxon>Ditrysia</taxon>
        <taxon>Papilionoidea</taxon>
        <taxon>Pieridae</taxon>
        <taxon>Pierinae</taxon>
        <taxon>Pieris</taxon>
    </lineage>
</organism>
<dbReference type="Gene3D" id="6.10.250.780">
    <property type="match status" value="1"/>
</dbReference>
<dbReference type="SUPFAM" id="SSF50630">
    <property type="entry name" value="Acid proteases"/>
    <property type="match status" value="1"/>
</dbReference>
<feature type="region of interest" description="Disordered" evidence="16">
    <location>
        <begin position="467"/>
        <end position="492"/>
    </location>
</feature>
<proteinExistence type="inferred from homology"/>
<dbReference type="PROSITE" id="PS50125">
    <property type="entry name" value="GUANYLATE_CYCLASE_2"/>
    <property type="match status" value="1"/>
</dbReference>
<keyword evidence="9" id="KW-0378">Hydrolase</keyword>
<dbReference type="InterPro" id="IPR043502">
    <property type="entry name" value="DNA/RNA_pol_sf"/>
</dbReference>
<evidence type="ECO:0000256" key="3">
    <source>
        <dbReference type="ARBA" id="ARBA00022490"/>
    </source>
</evidence>
<evidence type="ECO:0000313" key="19">
    <source>
        <dbReference type="Proteomes" id="UP001152562"/>
    </source>
</evidence>
<name>A0A9P0TNJ2_PIEBR</name>
<dbReference type="GO" id="GO:0004190">
    <property type="term" value="F:aspartic-type endopeptidase activity"/>
    <property type="evidence" value="ECO:0007669"/>
    <property type="project" value="InterPro"/>
</dbReference>
<evidence type="ECO:0000256" key="15">
    <source>
        <dbReference type="SAM" id="Coils"/>
    </source>
</evidence>
<feature type="coiled-coil region" evidence="15">
    <location>
        <begin position="684"/>
        <end position="711"/>
    </location>
</feature>
<evidence type="ECO:0000256" key="13">
    <source>
        <dbReference type="ARBA" id="ARBA00023293"/>
    </source>
</evidence>
<dbReference type="GO" id="GO:0019934">
    <property type="term" value="P:cGMP-mediated signaling"/>
    <property type="evidence" value="ECO:0007669"/>
    <property type="project" value="TreeGrafter"/>
</dbReference>
<dbReference type="GO" id="GO:0008074">
    <property type="term" value="C:guanylate cyclase complex, soluble"/>
    <property type="evidence" value="ECO:0007669"/>
    <property type="project" value="TreeGrafter"/>
</dbReference>
<dbReference type="InterPro" id="IPR041373">
    <property type="entry name" value="RT_RNaseH"/>
</dbReference>
<evidence type="ECO:0000256" key="7">
    <source>
        <dbReference type="ARBA" id="ARBA00022741"/>
    </source>
</evidence>
<keyword evidence="5" id="KW-0548">Nucleotidyltransferase</keyword>
<evidence type="ECO:0000256" key="8">
    <source>
        <dbReference type="ARBA" id="ARBA00022759"/>
    </source>
</evidence>
<keyword evidence="12 14" id="KW-0456">Lyase</keyword>
<dbReference type="Proteomes" id="UP001152562">
    <property type="component" value="Unassembled WGS sequence"/>
</dbReference>
<dbReference type="InterPro" id="IPR029787">
    <property type="entry name" value="Nucleotide_cyclase"/>
</dbReference>
<keyword evidence="7" id="KW-0547">Nucleotide-binding</keyword>
<dbReference type="GO" id="GO:0070482">
    <property type="term" value="P:response to oxygen levels"/>
    <property type="evidence" value="ECO:0007669"/>
    <property type="project" value="TreeGrafter"/>
</dbReference>
<dbReference type="Pfam" id="PF07701">
    <property type="entry name" value="HNOBA"/>
    <property type="match status" value="2"/>
</dbReference>
<dbReference type="GO" id="GO:0004519">
    <property type="term" value="F:endonuclease activity"/>
    <property type="evidence" value="ECO:0007669"/>
    <property type="project" value="UniProtKB-KW"/>
</dbReference>
<dbReference type="InterPro" id="IPR021109">
    <property type="entry name" value="Peptidase_aspartic_dom_sf"/>
</dbReference>
<dbReference type="Gene3D" id="3.30.70.1230">
    <property type="entry name" value="Nucleotide cyclase"/>
    <property type="match status" value="1"/>
</dbReference>
<reference evidence="18" key="1">
    <citation type="submission" date="2022-05" db="EMBL/GenBank/DDBJ databases">
        <authorList>
            <person name="Okamura Y."/>
        </authorList>
    </citation>
    <scope>NUCLEOTIDE SEQUENCE</scope>
</reference>
<gene>
    <name evidence="18" type="ORF">PIBRA_LOCUS11100</name>
</gene>
<dbReference type="InterPro" id="IPR001969">
    <property type="entry name" value="Aspartic_peptidase_AS"/>
</dbReference>
<dbReference type="SUPFAM" id="SSF56672">
    <property type="entry name" value="DNA/RNA polymerases"/>
    <property type="match status" value="1"/>
</dbReference>
<keyword evidence="19" id="KW-1185">Reference proteome</keyword>
<keyword evidence="11" id="KW-0342">GTP-binding</keyword>
<dbReference type="FunFam" id="3.30.70.1230:FF:000007">
    <property type="entry name" value="Guanylate cyclase soluble subunit alpha-3"/>
    <property type="match status" value="1"/>
</dbReference>
<evidence type="ECO:0000256" key="2">
    <source>
        <dbReference type="ARBA" id="ARBA00012202"/>
    </source>
</evidence>
<sequence length="960" mass="107740">MTRSSVSTTTKCPTKSYASAAKFGLPNSTVYTNTQHSTTTSSNSKDTPTVFEVTSNAIKRSLPYVLLQTNVSEIPIKFLIDSGSSVSLMKQSCVQKKLFFEPPKILLKGINSNSEATKTLGQFPLKFFLSNKQNITFDFHAVDDINLPYDAIIGNDFLNDLEGIIDYNQNLLTLKNDAIKIDFYNPVYVIPPRSESIIECSVSNPNVKEGLVLDQHFHEDLIFANCLVSVKNNKRINISVLNISEAPVTLKSNLEITLNPLDFDDMIHESVNFNSTLQHIQHSDAYTRTQEVLNQLRVNHLNTEESNALHDICSHTTEKELLAILFGCKTFRPYVYGRKFNIITDHRPLVWLMNHKDPSSKLQRWRLKLSEYDYNIIYRKGRLNSAADALSRYPVNPIQSDGSPSNLDEISPFNPDHLVDFEPLSPDGIIPSEIINPDPMPDQRQAESPIDAQRVLDDLIQLEDLHSPNLQNNPIPSELLTPNKSHSNSSPPVIIPSSNHDYNTYEISAVPLHQKSKEENCEAHSEAVSVAASTDVHDLKIGVASFCKAFPWHFVTDRRLELVQLGAGFMRLFGTHLTTHGSSLCTYFRMLRPKSVRLDFHEILKRVNTPFMFCLKIPGNSLAEGLELKGQMVFCPESDSLLFVGSPFLDGLEGLTGRGLFISDIPLHDATRDVILVSEQTRAQDGLRKRMDKLKNSIVELSKSVAKEREKNVSLLHLIFPPHIAKRLWLGEAIEAKSHDDVTMLFSDIVGFTSICATATPMMVIDMLEDLYSVFDIFCEVLDVYKVETIGDAYCVASGLHRKIDTHAPQIAWMALRMVETCAQHFTHEGNPIKMRIGLHTGTVLAGVVGKTMLKYCLFGHNVTLANKFESGSEPLMINVSPTTYEWLIKFPGFEMEPRDRSCLPNSFPKDIPGTCHFLHKYTHPGTDPDASQVKHIEDALREFGIGQTKPTDVESEDPT</sequence>
<keyword evidence="3" id="KW-0963">Cytoplasm</keyword>
<evidence type="ECO:0000256" key="14">
    <source>
        <dbReference type="RuleBase" id="RU000405"/>
    </source>
</evidence>
<dbReference type="PANTHER" id="PTHR45655">
    <property type="entry name" value="GUANYLATE CYCLASE SOLUBLE SUBUNIT BETA-2"/>
    <property type="match status" value="1"/>
</dbReference>
<evidence type="ECO:0000259" key="17">
    <source>
        <dbReference type="PROSITE" id="PS50125"/>
    </source>
</evidence>
<dbReference type="SUPFAM" id="SSF55073">
    <property type="entry name" value="Nucleotide cyclase"/>
    <property type="match status" value="1"/>
</dbReference>
<feature type="domain" description="Guanylate cyclase" evidence="17">
    <location>
        <begin position="743"/>
        <end position="870"/>
    </location>
</feature>
<accession>A0A9P0TNJ2</accession>
<evidence type="ECO:0000256" key="6">
    <source>
        <dbReference type="ARBA" id="ARBA00022722"/>
    </source>
</evidence>
<dbReference type="GO" id="GO:0005525">
    <property type="term" value="F:GTP binding"/>
    <property type="evidence" value="ECO:0007669"/>
    <property type="project" value="UniProtKB-KW"/>
</dbReference>
<dbReference type="CDD" id="cd09274">
    <property type="entry name" value="RNase_HI_RT_Ty3"/>
    <property type="match status" value="1"/>
</dbReference>
<dbReference type="PROSITE" id="PS00452">
    <property type="entry name" value="GUANYLATE_CYCLASE_1"/>
    <property type="match status" value="1"/>
</dbReference>
<keyword evidence="6" id="KW-0540">Nuclease</keyword>
<keyword evidence="10" id="KW-0695">RNA-directed DNA polymerase</keyword>
<evidence type="ECO:0000256" key="5">
    <source>
        <dbReference type="ARBA" id="ARBA00022695"/>
    </source>
</evidence>
<evidence type="ECO:0000256" key="16">
    <source>
        <dbReference type="SAM" id="MobiDB-lite"/>
    </source>
</evidence>
<evidence type="ECO:0000256" key="12">
    <source>
        <dbReference type="ARBA" id="ARBA00023239"/>
    </source>
</evidence>
<dbReference type="SMART" id="SM00044">
    <property type="entry name" value="CYCc"/>
    <property type="match status" value="1"/>
</dbReference>
<evidence type="ECO:0000256" key="4">
    <source>
        <dbReference type="ARBA" id="ARBA00022679"/>
    </source>
</evidence>
<evidence type="ECO:0000256" key="10">
    <source>
        <dbReference type="ARBA" id="ARBA00022918"/>
    </source>
</evidence>
<dbReference type="Gene3D" id="2.40.70.10">
    <property type="entry name" value="Acid Proteases"/>
    <property type="match status" value="1"/>
</dbReference>
<dbReference type="InterPro" id="IPR001054">
    <property type="entry name" value="A/G_cyclase"/>
</dbReference>
<dbReference type="InterPro" id="IPR042463">
    <property type="entry name" value="HNOB_dom_associated_sf"/>
</dbReference>
<dbReference type="EC" id="4.6.1.2" evidence="2"/>
<dbReference type="PANTHER" id="PTHR45655:SF6">
    <property type="entry name" value="HEAD-SPECIFIC GUANYLATE CYCLASE"/>
    <property type="match status" value="1"/>
</dbReference>
<dbReference type="CDD" id="cd07302">
    <property type="entry name" value="CHD"/>
    <property type="match status" value="1"/>
</dbReference>
<dbReference type="Pfam" id="PF17917">
    <property type="entry name" value="RT_RNaseH"/>
    <property type="match status" value="1"/>
</dbReference>
<dbReference type="Gene3D" id="3.30.450.260">
    <property type="entry name" value="Haem NO binding associated domain"/>
    <property type="match status" value="1"/>
</dbReference>
<comment type="similarity">
    <text evidence="14">Belongs to the adenylyl cyclase class-4/guanylyl cyclase family.</text>
</comment>
<evidence type="ECO:0000256" key="9">
    <source>
        <dbReference type="ARBA" id="ARBA00022801"/>
    </source>
</evidence>
<comment type="caution">
    <text evidence="18">The sequence shown here is derived from an EMBL/GenBank/DDBJ whole genome shotgun (WGS) entry which is preliminary data.</text>
</comment>